<evidence type="ECO:0000256" key="7">
    <source>
        <dbReference type="ARBA" id="ARBA00022989"/>
    </source>
</evidence>
<keyword evidence="5 13" id="KW-0808">Transferase</keyword>
<evidence type="ECO:0000256" key="14">
    <source>
        <dbReference type="SAM" id="Phobius"/>
    </source>
</evidence>
<dbReference type="Proteomes" id="UP000186104">
    <property type="component" value="Chromosome"/>
</dbReference>
<dbReference type="EC" id="2.7.8.5" evidence="12"/>
<dbReference type="AlphaFoldDB" id="A0A173LJS5"/>
<evidence type="ECO:0000256" key="4">
    <source>
        <dbReference type="ARBA" id="ARBA00022516"/>
    </source>
</evidence>
<gene>
    <name evidence="15" type="ORF">BJL86_1805</name>
</gene>
<dbReference type="GO" id="GO:0046474">
    <property type="term" value="P:glycerophospholipid biosynthetic process"/>
    <property type="evidence" value="ECO:0007669"/>
    <property type="project" value="TreeGrafter"/>
</dbReference>
<evidence type="ECO:0000256" key="9">
    <source>
        <dbReference type="ARBA" id="ARBA00023136"/>
    </source>
</evidence>
<evidence type="ECO:0000313" key="15">
    <source>
        <dbReference type="EMBL" id="ANI92576.1"/>
    </source>
</evidence>
<keyword evidence="16" id="KW-1185">Reference proteome</keyword>
<dbReference type="InterPro" id="IPR000462">
    <property type="entry name" value="CDP-OH_P_trans"/>
</dbReference>
<evidence type="ECO:0000256" key="3">
    <source>
        <dbReference type="ARBA" id="ARBA00010441"/>
    </source>
</evidence>
<evidence type="ECO:0000256" key="2">
    <source>
        <dbReference type="ARBA" id="ARBA00005074"/>
    </source>
</evidence>
<comment type="similarity">
    <text evidence="3 13">Belongs to the CDP-alcohol phosphatidyltransferase class-I family.</text>
</comment>
<keyword evidence="10" id="KW-0594">Phospholipid biosynthesis</keyword>
<evidence type="ECO:0000256" key="10">
    <source>
        <dbReference type="ARBA" id="ARBA00023209"/>
    </source>
</evidence>
<dbReference type="EMBL" id="CP015961">
    <property type="protein sequence ID" value="ANI92576.1"/>
    <property type="molecule type" value="Genomic_DNA"/>
</dbReference>
<organism evidence="15 16">
    <name type="scientific">Dietzia timorensis</name>
    <dbReference type="NCBI Taxonomy" id="499555"/>
    <lineage>
        <taxon>Bacteria</taxon>
        <taxon>Bacillati</taxon>
        <taxon>Actinomycetota</taxon>
        <taxon>Actinomycetes</taxon>
        <taxon>Mycobacteriales</taxon>
        <taxon>Dietziaceae</taxon>
        <taxon>Dietzia</taxon>
    </lineage>
</organism>
<feature type="transmembrane region" description="Helical" evidence="14">
    <location>
        <begin position="161"/>
        <end position="180"/>
    </location>
</feature>
<keyword evidence="9 14" id="KW-0472">Membrane</keyword>
<dbReference type="InterPro" id="IPR004570">
    <property type="entry name" value="Phosphatidylglycerol_P_synth"/>
</dbReference>
<evidence type="ECO:0000256" key="8">
    <source>
        <dbReference type="ARBA" id="ARBA00023098"/>
    </source>
</evidence>
<keyword evidence="6 14" id="KW-0812">Transmembrane</keyword>
<dbReference type="PROSITE" id="PS00379">
    <property type="entry name" value="CDP_ALCOHOL_P_TRANSF"/>
    <property type="match status" value="1"/>
</dbReference>
<evidence type="ECO:0000256" key="6">
    <source>
        <dbReference type="ARBA" id="ARBA00022692"/>
    </source>
</evidence>
<name>A0A173LJS5_9ACTN</name>
<keyword evidence="4" id="KW-0444">Lipid biosynthesis</keyword>
<accession>A0A173LJS5</accession>
<evidence type="ECO:0000256" key="5">
    <source>
        <dbReference type="ARBA" id="ARBA00022679"/>
    </source>
</evidence>
<keyword evidence="8" id="KW-0443">Lipid metabolism</keyword>
<proteinExistence type="inferred from homology"/>
<keyword evidence="11" id="KW-1208">Phospholipid metabolism</keyword>
<evidence type="ECO:0000256" key="1">
    <source>
        <dbReference type="ARBA" id="ARBA00004141"/>
    </source>
</evidence>
<evidence type="ECO:0000256" key="13">
    <source>
        <dbReference type="RuleBase" id="RU003750"/>
    </source>
</evidence>
<dbReference type="STRING" id="499555.BJL86_1805"/>
<dbReference type="InterPro" id="IPR043130">
    <property type="entry name" value="CDP-OH_PTrfase_TM_dom"/>
</dbReference>
<dbReference type="PIRSF" id="PIRSF000847">
    <property type="entry name" value="Phos_ph_gly_syn"/>
    <property type="match status" value="1"/>
</dbReference>
<sequence length="193" mass="21204">MKSASSTPDVPVVNLANVLTVIRILLIPLFVWVLFRHGGEDTAWRIGAWAVFAVAMGTDWFDGWYARSRGLVTDFGKLADPIADKAMMAAAMIGLSLLDELFWWITIVILVREIGITIWRLVGVDYVVAASPGGKLKTAAQTLGVGLLILPMPYWVWPFEWLVMAVAVVLTVYTGIDYLLKARQAAKQQGSPA</sequence>
<dbReference type="Pfam" id="PF01066">
    <property type="entry name" value="CDP-OH_P_transf"/>
    <property type="match status" value="1"/>
</dbReference>
<dbReference type="UniPathway" id="UPA00085"/>
<feature type="transmembrane region" description="Helical" evidence="14">
    <location>
        <begin position="12"/>
        <end position="34"/>
    </location>
</feature>
<dbReference type="InterPro" id="IPR050324">
    <property type="entry name" value="CDP-alcohol_PTase-I"/>
</dbReference>
<comment type="pathway">
    <text evidence="2">Lipid metabolism; phospholipid metabolism.</text>
</comment>
<evidence type="ECO:0000256" key="11">
    <source>
        <dbReference type="ARBA" id="ARBA00023264"/>
    </source>
</evidence>
<evidence type="ECO:0000256" key="12">
    <source>
        <dbReference type="NCBIfam" id="TIGR00560"/>
    </source>
</evidence>
<dbReference type="KEGG" id="dtm:BJL86_1805"/>
<comment type="subcellular location">
    <subcellularLocation>
        <location evidence="1">Membrane</location>
        <topology evidence="1">Multi-pass membrane protein</topology>
    </subcellularLocation>
</comment>
<evidence type="ECO:0000313" key="16">
    <source>
        <dbReference type="Proteomes" id="UP000186104"/>
    </source>
</evidence>
<protein>
    <recommendedName>
        <fullName evidence="12">CDP-diacylglycerol--glycerol-3-phosphate 3-phosphatidyltransferase</fullName>
        <ecNumber evidence="12">2.7.8.5</ecNumber>
    </recommendedName>
</protein>
<reference evidence="15 16" key="1">
    <citation type="submission" date="2016-06" db="EMBL/GenBank/DDBJ databases">
        <title>Complete genome sequence of a saline-alkali tolerant type strain Dietzia timorensis ID05-A0528T.</title>
        <authorList>
            <person name="Wu X."/>
        </authorList>
    </citation>
    <scope>NUCLEOTIDE SEQUENCE [LARGE SCALE GENOMIC DNA]</scope>
    <source>
        <strain evidence="15 16">ID05-A0528</strain>
    </source>
</reference>
<dbReference type="GO" id="GO:0016020">
    <property type="term" value="C:membrane"/>
    <property type="evidence" value="ECO:0007669"/>
    <property type="project" value="UniProtKB-SubCell"/>
</dbReference>
<dbReference type="PANTHER" id="PTHR14269">
    <property type="entry name" value="CDP-DIACYLGLYCEROL--GLYCEROL-3-PHOSPHATE 3-PHOSPHATIDYLTRANSFERASE-RELATED"/>
    <property type="match status" value="1"/>
</dbReference>
<dbReference type="NCBIfam" id="TIGR00560">
    <property type="entry name" value="pgsA"/>
    <property type="match status" value="1"/>
</dbReference>
<dbReference type="GO" id="GO:0008444">
    <property type="term" value="F:CDP-diacylglycerol-glycerol-3-phosphate 3-phosphatidyltransferase activity"/>
    <property type="evidence" value="ECO:0007669"/>
    <property type="project" value="UniProtKB-UniRule"/>
</dbReference>
<dbReference type="Gene3D" id="1.20.120.1760">
    <property type="match status" value="1"/>
</dbReference>
<dbReference type="RefSeq" id="WP_067470919.1">
    <property type="nucleotide sequence ID" value="NZ_CP015961.1"/>
</dbReference>
<feature type="transmembrane region" description="Helical" evidence="14">
    <location>
        <begin position="46"/>
        <end position="66"/>
    </location>
</feature>
<dbReference type="InterPro" id="IPR048254">
    <property type="entry name" value="CDP_ALCOHOL_P_TRANSF_CS"/>
</dbReference>
<dbReference type="PANTHER" id="PTHR14269:SF52">
    <property type="entry name" value="PHOSPHATIDYLGLYCEROPHOSPHATE SYNTHASE-RELATED"/>
    <property type="match status" value="1"/>
</dbReference>
<keyword evidence="7 14" id="KW-1133">Transmembrane helix</keyword>